<keyword evidence="1" id="KW-1133">Transmembrane helix</keyword>
<reference evidence="2" key="1">
    <citation type="submission" date="2022-03" db="EMBL/GenBank/DDBJ databases">
        <title>Sea Food Isolates.</title>
        <authorList>
            <person name="Li c."/>
        </authorList>
    </citation>
    <scope>NUCLEOTIDE SEQUENCE</scope>
    <source>
        <strain evidence="2">19MO03SA05</strain>
    </source>
</reference>
<dbReference type="EMBL" id="CP095351">
    <property type="protein sequence ID" value="XAG86244.1"/>
    <property type="molecule type" value="Genomic_DNA"/>
</dbReference>
<keyword evidence="1" id="KW-0812">Transmembrane</keyword>
<gene>
    <name evidence="2" type="ORF">MRM63_13715</name>
</gene>
<name>A0AAU6VLN9_UNCXX</name>
<organism evidence="2">
    <name type="scientific">bacterium 19MO03SA05</name>
    <dbReference type="NCBI Taxonomy" id="2920620"/>
    <lineage>
        <taxon>Bacteria</taxon>
    </lineage>
</organism>
<evidence type="ECO:0000256" key="1">
    <source>
        <dbReference type="SAM" id="Phobius"/>
    </source>
</evidence>
<accession>A0AAU6VLN9</accession>
<dbReference type="AlphaFoldDB" id="A0AAU6VLN9"/>
<feature type="transmembrane region" description="Helical" evidence="1">
    <location>
        <begin position="35"/>
        <end position="51"/>
    </location>
</feature>
<proteinExistence type="predicted"/>
<sequence>MNQLFHEWFEKITSYIAYLMSGVGVFLGLLSIEQWFSIFVGVSALIANVWHKKAMQKIAKEKGIFINENNS</sequence>
<feature type="transmembrane region" description="Helical" evidence="1">
    <location>
        <begin position="12"/>
        <end position="29"/>
    </location>
</feature>
<protein>
    <submittedName>
        <fullName evidence="2">Phage holin family protein</fullName>
    </submittedName>
</protein>
<keyword evidence="1" id="KW-0472">Membrane</keyword>
<evidence type="ECO:0000313" key="2">
    <source>
        <dbReference type="EMBL" id="XAG86244.1"/>
    </source>
</evidence>